<sequence length="502" mass="54258">MSVMTIHTNDNRAVRYALRCTALLTLILFLPGCGLSPNYARPDLDLPASYTETAAESTLPDGTVMPAPVAAYSAENRGWWRNFSSPALAVLQERALVNSFAFRAEREVLAQALYRARQARADLLPGIDAGGSANRSGRGMPGGYQKTDAFSGTIQASYELDIWGANRETAQAAAHRYIAGLNAWRGAGLSLESEVALTYFAYLAARENLAVYDEILVNAREVLAYQQTREKFGAAAPLDVARQRSSVYGMEAGRISYLVKMTETRNSLCQLIGVAELPPDIAALMEKETLAEMVPPAIMAGIPADLLLRRPDLAQAEANLKASNADIGVARAAFLPGITLSASAGWQSDSLSSLISPASALYSLAASLLQPVFHNGRILNQYRETVAANRELMDRYREAALGAFLEVATALDSNKFLQEQEAHRVLSSEQAAEAYRIARLRYEAGAEDFLAVLNAQETMLYADNQVVQSRLERLNTVVALFKALGGGWGREAAPLEDASGGV</sequence>
<dbReference type="Pfam" id="PF02321">
    <property type="entry name" value="OEP"/>
    <property type="match status" value="2"/>
</dbReference>
<dbReference type="Gene3D" id="2.20.200.10">
    <property type="entry name" value="Outer membrane efflux proteins (OEP)"/>
    <property type="match status" value="1"/>
</dbReference>
<dbReference type="EMBL" id="FLUQ01000001">
    <property type="protein sequence ID" value="SBV91812.1"/>
    <property type="molecule type" value="Genomic_DNA"/>
</dbReference>
<keyword evidence="2" id="KW-0449">Lipoprotein</keyword>
<comment type="similarity">
    <text evidence="1 2">Belongs to the outer membrane factor (OMF) (TC 1.B.17) family.</text>
</comment>
<dbReference type="SUPFAM" id="SSF56954">
    <property type="entry name" value="Outer membrane efflux proteins (OEP)"/>
    <property type="match status" value="1"/>
</dbReference>
<dbReference type="InterPro" id="IPR003423">
    <property type="entry name" value="OMP_efflux"/>
</dbReference>
<keyword evidence="2" id="KW-1134">Transmembrane beta strand</keyword>
<dbReference type="PANTHER" id="PTHR30203:SF33">
    <property type="entry name" value="BLR4455 PROTEIN"/>
    <property type="match status" value="1"/>
</dbReference>
<gene>
    <name evidence="3" type="ORF">KL86DPRO_10253</name>
</gene>
<dbReference type="GO" id="GO:0015562">
    <property type="term" value="F:efflux transmembrane transporter activity"/>
    <property type="evidence" value="ECO:0007669"/>
    <property type="project" value="InterPro"/>
</dbReference>
<dbReference type="AlphaFoldDB" id="A0A212IXB3"/>
<comment type="subcellular location">
    <subcellularLocation>
        <location evidence="2">Cell membrane</location>
        <topology evidence="2">Lipid-anchor</topology>
    </subcellularLocation>
</comment>
<keyword evidence="2" id="KW-0472">Membrane</keyword>
<name>A0A212IXB3_9DELT</name>
<reference evidence="3" key="1">
    <citation type="submission" date="2016-04" db="EMBL/GenBank/DDBJ databases">
        <authorList>
            <person name="Evans L.H."/>
            <person name="Alamgir A."/>
            <person name="Owens N."/>
            <person name="Weber N.D."/>
            <person name="Virtaneva K."/>
            <person name="Barbian K."/>
            <person name="Babar A."/>
            <person name="Rosenke K."/>
        </authorList>
    </citation>
    <scope>NUCLEOTIDE SEQUENCE</scope>
    <source>
        <strain evidence="3">86</strain>
    </source>
</reference>
<dbReference type="PANTHER" id="PTHR30203">
    <property type="entry name" value="OUTER MEMBRANE CATION EFFLUX PROTEIN"/>
    <property type="match status" value="1"/>
</dbReference>
<dbReference type="InterPro" id="IPR010131">
    <property type="entry name" value="MdtP/NodT-like"/>
</dbReference>
<evidence type="ECO:0000313" key="3">
    <source>
        <dbReference type="EMBL" id="SBV91812.1"/>
    </source>
</evidence>
<dbReference type="Gene3D" id="1.20.1600.10">
    <property type="entry name" value="Outer membrane efflux proteins (OEP)"/>
    <property type="match status" value="1"/>
</dbReference>
<evidence type="ECO:0000256" key="2">
    <source>
        <dbReference type="RuleBase" id="RU362097"/>
    </source>
</evidence>
<protein>
    <submittedName>
        <fullName evidence="3">Putative outer membrane protein</fullName>
    </submittedName>
</protein>
<proteinExistence type="inferred from homology"/>
<organism evidence="3">
    <name type="scientific">uncultured delta proteobacterium</name>
    <dbReference type="NCBI Taxonomy" id="34034"/>
    <lineage>
        <taxon>Bacteria</taxon>
        <taxon>Deltaproteobacteria</taxon>
        <taxon>environmental samples</taxon>
    </lineage>
</organism>
<dbReference type="GO" id="GO:0005886">
    <property type="term" value="C:plasma membrane"/>
    <property type="evidence" value="ECO:0007669"/>
    <property type="project" value="UniProtKB-SubCell"/>
</dbReference>
<dbReference type="NCBIfam" id="TIGR01845">
    <property type="entry name" value="outer_NodT"/>
    <property type="match status" value="1"/>
</dbReference>
<keyword evidence="2" id="KW-0812">Transmembrane</keyword>
<evidence type="ECO:0000256" key="1">
    <source>
        <dbReference type="ARBA" id="ARBA00007613"/>
    </source>
</evidence>
<accession>A0A212IXB3</accession>
<keyword evidence="2" id="KW-0564">Palmitate</keyword>